<keyword evidence="1" id="KW-0449">Lipoprotein</keyword>
<sequence>MSPKLTPANYNAILLDPLVFYPEPRPSEQVSAATLQQILAYANDALRRSLSQRFMVVDRPGPGVLRIRAAFTSIATQEEGLKPYQYVPMAFVATMATRAATGTPQQAFVVIEVEGTDSVTGELLGQRVRVGTGERLAKVAGQEVVTLDTVKPLLDELASAAFPELSQYVKPK</sequence>
<dbReference type="InterPro" id="IPR021747">
    <property type="entry name" value="DUF3313"/>
</dbReference>
<evidence type="ECO:0000313" key="2">
    <source>
        <dbReference type="Proteomes" id="UP000027466"/>
    </source>
</evidence>
<dbReference type="AlphaFoldDB" id="A0A069PCM2"/>
<dbReference type="EMBL" id="JFHC01000092">
    <property type="protein sequence ID" value="KDR38375.1"/>
    <property type="molecule type" value="Genomic_DNA"/>
</dbReference>
<comment type="caution">
    <text evidence="1">The sequence shown here is derived from an EMBL/GenBank/DDBJ whole genome shotgun (WGS) entry which is preliminary data.</text>
</comment>
<keyword evidence="2" id="KW-1185">Reference proteome</keyword>
<protein>
    <submittedName>
        <fullName evidence="1">Lipoprotein</fullName>
    </submittedName>
</protein>
<evidence type="ECO:0000313" key="1">
    <source>
        <dbReference type="EMBL" id="KDR38375.1"/>
    </source>
</evidence>
<dbReference type="Proteomes" id="UP000027466">
    <property type="component" value="Unassembled WGS sequence"/>
</dbReference>
<gene>
    <name evidence="1" type="ORF">BG61_41100</name>
</gene>
<dbReference type="STRING" id="60547.GCA_000751215_04868"/>
<name>A0A069PCM2_9BURK</name>
<organism evidence="1 2">
    <name type="scientific">Caballeronia glathei</name>
    <dbReference type="NCBI Taxonomy" id="60547"/>
    <lineage>
        <taxon>Bacteria</taxon>
        <taxon>Pseudomonadati</taxon>
        <taxon>Pseudomonadota</taxon>
        <taxon>Betaproteobacteria</taxon>
        <taxon>Burkholderiales</taxon>
        <taxon>Burkholderiaceae</taxon>
        <taxon>Caballeronia</taxon>
    </lineage>
</organism>
<reference evidence="1 2" key="1">
    <citation type="submission" date="2014-03" db="EMBL/GenBank/DDBJ databases">
        <title>Draft Genome Sequences of Four Burkholderia Strains.</title>
        <authorList>
            <person name="Liu X.Y."/>
            <person name="Li C.X."/>
            <person name="Xu J.H."/>
        </authorList>
    </citation>
    <scope>NUCLEOTIDE SEQUENCE [LARGE SCALE GENOMIC DNA]</scope>
    <source>
        <strain evidence="1 2">DSM 50014</strain>
    </source>
</reference>
<dbReference type="Pfam" id="PF11769">
    <property type="entry name" value="DUF3313"/>
    <property type="match status" value="1"/>
</dbReference>
<proteinExistence type="predicted"/>
<accession>A0A069PCM2</accession>